<dbReference type="GO" id="GO:0006310">
    <property type="term" value="P:DNA recombination"/>
    <property type="evidence" value="ECO:0007669"/>
    <property type="project" value="TreeGrafter"/>
</dbReference>
<sequence>MRVVLAEKPSVARDLAAYLNATSRRDGYLEGGGYQVTWAFGHLVELKEPGDYDPKLKRWTLESLPFVPENFQLRLRQDDGAKKQFAIIKRLFKQADSLICATDAGREGELIFRYIQTLAGCSRKPARRLWLSSLTPSAIKQAFDSIRPLSDYDNLYAAAKCRSQADWVVGLNATRNYTVRHRSSGRSTPSDEKQPKGLLWSLGRVQTPVLAMIVRRDDEIRTFVSEPFWELFTKYRNVQFRHTGDRFKDQQKAEQQKQAAAKYSLEINKIVARAEKSLPPQLYDLTELQRDMNRRFGISAADTLAAAQSLYEAKLITYPRTDSQYLSQDMRKEVPKILGQLRAFKPSEIGKLDLNKLAFNSRIINDAKITDHHAIIPTGATAGGLGHQQKRVYEAVVTRFIAAFYPACEKQITTIDASAGKIKFKARGVRVVIPGWTILYPRKEKETDDSQSMPEFKKGESGPHEPWVKAGQTSPPKHFNENTLLGAMDTAGKFVEEAELREALKEKGLGTPATRAATIETLLRRKYIDRQKKNIVATDLGRYLIAIVTDRNLTSPELTGEWEAKLKQIERGQLSSKSFMDEIAQYTRGIVQSDHASIVDPSVYGDCPRCGQKVIAGKKALGCSAWRKGCQFVLSPNYADTTLTMTQLRELLQLGSLAQPITTGDGDQCLLILTKSGKIAEVPLPQGNEQSDSPASKSKHPSGKKTSSQKSTDGLGPCPLCGSPVIETPRSFGCSKWQDGCGMTIWKTISGKKISITNVKKLLSKRETPIIKGFRSKAGKKFDAKLKLVDGKVQFKF</sequence>
<dbReference type="GO" id="GO:0043597">
    <property type="term" value="C:cytoplasmic replication fork"/>
    <property type="evidence" value="ECO:0007669"/>
    <property type="project" value="TreeGrafter"/>
</dbReference>
<dbReference type="InterPro" id="IPR023406">
    <property type="entry name" value="Topo_IA_AS"/>
</dbReference>
<keyword evidence="17" id="KW-1185">Reference proteome</keyword>
<evidence type="ECO:0000256" key="8">
    <source>
        <dbReference type="ARBA" id="ARBA00023235"/>
    </source>
</evidence>
<dbReference type="Gene3D" id="1.10.290.10">
    <property type="entry name" value="Topoisomerase I, domain 4"/>
    <property type="match status" value="1"/>
</dbReference>
<dbReference type="InterPro" id="IPR013824">
    <property type="entry name" value="Topo_IA_cen_sub1"/>
</dbReference>
<dbReference type="InterPro" id="IPR034144">
    <property type="entry name" value="TOPRIM_TopoIII"/>
</dbReference>
<dbReference type="NCBIfam" id="NF005829">
    <property type="entry name" value="PRK07726.1"/>
    <property type="match status" value="1"/>
</dbReference>
<feature type="domain" description="Toprim" evidence="14">
    <location>
        <begin position="1"/>
        <end position="136"/>
    </location>
</feature>
<dbReference type="Gene3D" id="3.40.50.140">
    <property type="match status" value="1"/>
</dbReference>
<evidence type="ECO:0000256" key="5">
    <source>
        <dbReference type="ARBA" id="ARBA00022842"/>
    </source>
</evidence>
<dbReference type="SMART" id="SM00493">
    <property type="entry name" value="TOPRIM"/>
    <property type="match status" value="1"/>
</dbReference>
<dbReference type="CDD" id="cd00186">
    <property type="entry name" value="TOP1Ac"/>
    <property type="match status" value="1"/>
</dbReference>
<keyword evidence="5" id="KW-0460">Magnesium</keyword>
<dbReference type="SMART" id="SM00437">
    <property type="entry name" value="TOP1Ac"/>
    <property type="match status" value="1"/>
</dbReference>
<dbReference type="InterPro" id="IPR003601">
    <property type="entry name" value="Topo_IA_2"/>
</dbReference>
<dbReference type="GO" id="GO:0006281">
    <property type="term" value="P:DNA repair"/>
    <property type="evidence" value="ECO:0007669"/>
    <property type="project" value="TreeGrafter"/>
</dbReference>
<dbReference type="OrthoDB" id="9803554at2"/>
<evidence type="ECO:0000256" key="10">
    <source>
        <dbReference type="ARBA" id="ARBA00031985"/>
    </source>
</evidence>
<dbReference type="PROSITE" id="PS50880">
    <property type="entry name" value="TOPRIM"/>
    <property type="match status" value="1"/>
</dbReference>
<dbReference type="InterPro" id="IPR013497">
    <property type="entry name" value="Topo_IA_cen"/>
</dbReference>
<evidence type="ECO:0000256" key="12">
    <source>
        <dbReference type="ARBA" id="ARBA00032877"/>
    </source>
</evidence>
<feature type="compositionally biased region" description="Polar residues" evidence="13">
    <location>
        <begin position="687"/>
        <end position="696"/>
    </location>
</feature>
<feature type="compositionally biased region" description="Basic and acidic residues" evidence="13">
    <location>
        <begin position="455"/>
        <end position="467"/>
    </location>
</feature>
<proteinExistence type="inferred from homology"/>
<dbReference type="RefSeq" id="WP_068265172.1">
    <property type="nucleotide sequence ID" value="NZ_LWSK01000078.1"/>
</dbReference>
<keyword evidence="7" id="KW-0238">DNA-binding</keyword>
<dbReference type="InterPro" id="IPR003602">
    <property type="entry name" value="Topo_IA_DNA-bd_dom"/>
</dbReference>
<dbReference type="PROSITE" id="PS00396">
    <property type="entry name" value="TOPO_IA_1"/>
    <property type="match status" value="1"/>
</dbReference>
<comment type="caution">
    <text evidence="16">The sequence shown here is derived from an EMBL/GenBank/DDBJ whole genome shotgun (WGS) entry which is preliminary data.</text>
</comment>
<dbReference type="InterPro" id="IPR025589">
    <property type="entry name" value="Toprim_C_rpt"/>
</dbReference>
<feature type="region of interest" description="Disordered" evidence="13">
    <location>
        <begin position="683"/>
        <end position="712"/>
    </location>
</feature>
<evidence type="ECO:0000256" key="7">
    <source>
        <dbReference type="ARBA" id="ARBA00023125"/>
    </source>
</evidence>
<evidence type="ECO:0000256" key="3">
    <source>
        <dbReference type="ARBA" id="ARBA00012891"/>
    </source>
</evidence>
<dbReference type="InterPro" id="IPR013825">
    <property type="entry name" value="Topo_IA_cen_sub2"/>
</dbReference>
<evidence type="ECO:0000256" key="6">
    <source>
        <dbReference type="ARBA" id="ARBA00023029"/>
    </source>
</evidence>
<comment type="similarity">
    <text evidence="2">Belongs to the type IA topoisomerase family.</text>
</comment>
<accession>A0A5B1CJW6</accession>
<dbReference type="SMART" id="SM00436">
    <property type="entry name" value="TOP1Bc"/>
    <property type="match status" value="1"/>
</dbReference>
<dbReference type="GO" id="GO:0003917">
    <property type="term" value="F:DNA topoisomerase type I (single strand cut, ATP-independent) activity"/>
    <property type="evidence" value="ECO:0007669"/>
    <property type="project" value="UniProtKB-EC"/>
</dbReference>
<dbReference type="CDD" id="cd03362">
    <property type="entry name" value="TOPRIM_TopoIA_TopoIII"/>
    <property type="match status" value="1"/>
</dbReference>
<gene>
    <name evidence="16" type="primary">topB</name>
    <name evidence="16" type="ORF">LF1_34080</name>
</gene>
<evidence type="ECO:0000256" key="9">
    <source>
        <dbReference type="ARBA" id="ARBA00030003"/>
    </source>
</evidence>
<dbReference type="GO" id="GO:0006265">
    <property type="term" value="P:DNA topological change"/>
    <property type="evidence" value="ECO:0007669"/>
    <property type="project" value="InterPro"/>
</dbReference>
<dbReference type="EMBL" id="VRLW01000001">
    <property type="protein sequence ID" value="KAA1260866.1"/>
    <property type="molecule type" value="Genomic_DNA"/>
</dbReference>
<keyword evidence="6" id="KW-0799">Topoisomerase</keyword>
<name>A0A5B1CJW6_9BACT</name>
<dbReference type="SUPFAM" id="SSF56712">
    <property type="entry name" value="Prokaryotic type I DNA topoisomerase"/>
    <property type="match status" value="1"/>
</dbReference>
<dbReference type="InterPro" id="IPR005738">
    <property type="entry name" value="TopoIII"/>
</dbReference>
<evidence type="ECO:0000259" key="14">
    <source>
        <dbReference type="PROSITE" id="PS50880"/>
    </source>
</evidence>
<dbReference type="PROSITE" id="PS52039">
    <property type="entry name" value="TOPO_IA_2"/>
    <property type="match status" value="1"/>
</dbReference>
<dbReference type="GO" id="GO:0046872">
    <property type="term" value="F:metal ion binding"/>
    <property type="evidence" value="ECO:0007669"/>
    <property type="project" value="UniProtKB-KW"/>
</dbReference>
<evidence type="ECO:0000256" key="1">
    <source>
        <dbReference type="ARBA" id="ARBA00000213"/>
    </source>
</evidence>
<dbReference type="EC" id="5.6.2.1" evidence="3"/>
<dbReference type="Gene3D" id="1.10.460.10">
    <property type="entry name" value="Topoisomerase I, domain 2"/>
    <property type="match status" value="1"/>
</dbReference>
<evidence type="ECO:0000313" key="17">
    <source>
        <dbReference type="Proteomes" id="UP000322699"/>
    </source>
</evidence>
<evidence type="ECO:0000256" key="2">
    <source>
        <dbReference type="ARBA" id="ARBA00009446"/>
    </source>
</evidence>
<feature type="region of interest" description="Disordered" evidence="13">
    <location>
        <begin position="444"/>
        <end position="476"/>
    </location>
</feature>
<dbReference type="GO" id="GO:0003677">
    <property type="term" value="F:DNA binding"/>
    <property type="evidence" value="ECO:0007669"/>
    <property type="project" value="UniProtKB-KW"/>
</dbReference>
<comment type="catalytic activity">
    <reaction evidence="1">
        <text>ATP-independent breakage of single-stranded DNA, followed by passage and rejoining.</text>
        <dbReference type="EC" id="5.6.2.1"/>
    </reaction>
</comment>
<evidence type="ECO:0000259" key="15">
    <source>
        <dbReference type="PROSITE" id="PS52039"/>
    </source>
</evidence>
<dbReference type="PANTHER" id="PTHR11390:SF21">
    <property type="entry name" value="DNA TOPOISOMERASE 3-ALPHA"/>
    <property type="match status" value="1"/>
</dbReference>
<dbReference type="PRINTS" id="PR00417">
    <property type="entry name" value="PRTPISMRASEI"/>
</dbReference>
<reference evidence="16 17" key="1">
    <citation type="submission" date="2019-08" db="EMBL/GenBank/DDBJ databases">
        <title>Deep-cultivation of Planctomycetes and their phenomic and genomic characterization uncovers novel biology.</title>
        <authorList>
            <person name="Wiegand S."/>
            <person name="Jogler M."/>
            <person name="Boedeker C."/>
            <person name="Pinto D."/>
            <person name="Vollmers J."/>
            <person name="Rivas-Marin E."/>
            <person name="Kohn T."/>
            <person name="Peeters S.H."/>
            <person name="Heuer A."/>
            <person name="Rast P."/>
            <person name="Oberbeckmann S."/>
            <person name="Bunk B."/>
            <person name="Jeske O."/>
            <person name="Meyerdierks A."/>
            <person name="Storesund J.E."/>
            <person name="Kallscheuer N."/>
            <person name="Luecker S."/>
            <person name="Lage O.M."/>
            <person name="Pohl T."/>
            <person name="Merkel B.J."/>
            <person name="Hornburger P."/>
            <person name="Mueller R.-W."/>
            <person name="Bruemmer F."/>
            <person name="Labrenz M."/>
            <person name="Spormann A.M."/>
            <person name="Op Den Camp H."/>
            <person name="Overmann J."/>
            <person name="Amann R."/>
            <person name="Jetten M.S.M."/>
            <person name="Mascher T."/>
            <person name="Medema M.H."/>
            <person name="Devos D.P."/>
            <person name="Kaster A.-K."/>
            <person name="Ovreas L."/>
            <person name="Rohde M."/>
            <person name="Galperin M.Y."/>
            <person name="Jogler C."/>
        </authorList>
    </citation>
    <scope>NUCLEOTIDE SEQUENCE [LARGE SCALE GENOMIC DNA]</scope>
    <source>
        <strain evidence="16 17">LF1</strain>
    </source>
</reference>
<dbReference type="AlphaFoldDB" id="A0A5B1CJW6"/>
<keyword evidence="8 16" id="KW-0413">Isomerase</keyword>
<dbReference type="InterPro" id="IPR000380">
    <property type="entry name" value="Topo_IA"/>
</dbReference>
<dbReference type="Pfam" id="PF01131">
    <property type="entry name" value="Topoisom_bac"/>
    <property type="match status" value="1"/>
</dbReference>
<dbReference type="Proteomes" id="UP000322699">
    <property type="component" value="Unassembled WGS sequence"/>
</dbReference>
<organism evidence="16 17">
    <name type="scientific">Rubripirellula obstinata</name>
    <dbReference type="NCBI Taxonomy" id="406547"/>
    <lineage>
        <taxon>Bacteria</taxon>
        <taxon>Pseudomonadati</taxon>
        <taxon>Planctomycetota</taxon>
        <taxon>Planctomycetia</taxon>
        <taxon>Pirellulales</taxon>
        <taxon>Pirellulaceae</taxon>
        <taxon>Rubripirellula</taxon>
    </lineage>
</organism>
<evidence type="ECO:0000256" key="13">
    <source>
        <dbReference type="SAM" id="MobiDB-lite"/>
    </source>
</evidence>
<dbReference type="InterPro" id="IPR013826">
    <property type="entry name" value="Topo_IA_cen_sub3"/>
</dbReference>
<dbReference type="Pfam" id="PF13342">
    <property type="entry name" value="Toprim_Crpt"/>
    <property type="match status" value="1"/>
</dbReference>
<dbReference type="InterPro" id="IPR023405">
    <property type="entry name" value="Topo_IA_core_domain"/>
</dbReference>
<dbReference type="Gene3D" id="2.70.20.10">
    <property type="entry name" value="Topoisomerase I, domain 3"/>
    <property type="match status" value="1"/>
</dbReference>
<dbReference type="NCBIfam" id="TIGR01056">
    <property type="entry name" value="topB"/>
    <property type="match status" value="1"/>
</dbReference>
<dbReference type="PANTHER" id="PTHR11390">
    <property type="entry name" value="PROKARYOTIC DNA TOPOISOMERASE"/>
    <property type="match status" value="1"/>
</dbReference>
<dbReference type="Pfam" id="PF01751">
    <property type="entry name" value="Toprim"/>
    <property type="match status" value="1"/>
</dbReference>
<dbReference type="InterPro" id="IPR006171">
    <property type="entry name" value="TOPRIM_dom"/>
</dbReference>
<keyword evidence="4" id="KW-0479">Metal-binding</keyword>
<protein>
    <recommendedName>
        <fullName evidence="3">DNA topoisomerase</fullName>
        <ecNumber evidence="3">5.6.2.1</ecNumber>
    </recommendedName>
    <alternativeName>
        <fullName evidence="12">Omega-protein</fullName>
    </alternativeName>
    <alternativeName>
        <fullName evidence="11">Relaxing enzyme</fullName>
    </alternativeName>
    <alternativeName>
        <fullName evidence="9">Swivelase</fullName>
    </alternativeName>
    <alternativeName>
        <fullName evidence="10">Untwisting enzyme</fullName>
    </alternativeName>
</protein>
<evidence type="ECO:0000256" key="11">
    <source>
        <dbReference type="ARBA" id="ARBA00032235"/>
    </source>
</evidence>
<evidence type="ECO:0000256" key="4">
    <source>
        <dbReference type="ARBA" id="ARBA00022723"/>
    </source>
</evidence>
<evidence type="ECO:0000313" key="16">
    <source>
        <dbReference type="EMBL" id="KAA1260866.1"/>
    </source>
</evidence>
<feature type="domain" description="Topo IA-type catalytic" evidence="15">
    <location>
        <begin position="152"/>
        <end position="591"/>
    </location>
</feature>